<accession>A0A5C6M0N7</accession>
<dbReference type="EMBL" id="SRHE01000737">
    <property type="protein sequence ID" value="TWW08300.1"/>
    <property type="molecule type" value="Genomic_DNA"/>
</dbReference>
<protein>
    <submittedName>
        <fullName evidence="1">Uncharacterized protein</fullName>
    </submittedName>
</protein>
<dbReference type="Proteomes" id="UP000321083">
    <property type="component" value="Unassembled WGS sequence"/>
</dbReference>
<comment type="caution">
    <text evidence="1">The sequence shown here is derived from an EMBL/GenBank/DDBJ whole genome shotgun (WGS) entry which is preliminary data.</text>
</comment>
<organism evidence="1 2">
    <name type="scientific">Planctomyces bekefii</name>
    <dbReference type="NCBI Taxonomy" id="1653850"/>
    <lineage>
        <taxon>Bacteria</taxon>
        <taxon>Pseudomonadati</taxon>
        <taxon>Planctomycetota</taxon>
        <taxon>Planctomycetia</taxon>
        <taxon>Planctomycetales</taxon>
        <taxon>Planctomycetaceae</taxon>
        <taxon>Planctomyces</taxon>
    </lineage>
</organism>
<dbReference type="AlphaFoldDB" id="A0A5C6M0N7"/>
<evidence type="ECO:0000313" key="1">
    <source>
        <dbReference type="EMBL" id="TWW08300.1"/>
    </source>
</evidence>
<keyword evidence="2" id="KW-1185">Reference proteome</keyword>
<name>A0A5C6M0N7_9PLAN</name>
<gene>
    <name evidence="1" type="ORF">E3A20_25690</name>
</gene>
<proteinExistence type="predicted"/>
<evidence type="ECO:0000313" key="2">
    <source>
        <dbReference type="Proteomes" id="UP000321083"/>
    </source>
</evidence>
<reference evidence="1 2" key="1">
    <citation type="submission" date="2019-08" db="EMBL/GenBank/DDBJ databases">
        <title>100 year-old enigma solved: identification of Planctomyces bekefii, the type genus and species of the phylum Planctomycetes.</title>
        <authorList>
            <person name="Svetlana D.N."/>
            <person name="Overmann J."/>
        </authorList>
    </citation>
    <scope>NUCLEOTIDE SEQUENCE [LARGE SCALE GENOMIC DNA]</scope>
    <source>
        <strain evidence="1">Phe10_nw2017</strain>
    </source>
</reference>
<reference evidence="1 2" key="2">
    <citation type="submission" date="2019-08" db="EMBL/GenBank/DDBJ databases">
        <authorList>
            <person name="Henke P."/>
        </authorList>
    </citation>
    <scope>NUCLEOTIDE SEQUENCE [LARGE SCALE GENOMIC DNA]</scope>
    <source>
        <strain evidence="1">Phe10_nw2017</strain>
    </source>
</reference>
<sequence length="195" mass="21997">MAAWTLAAMIAEWCEILTSILDRRSRKNFFTIIPGMLLGCGRRTVSCWLRAAGVSVDSPTKRHGPKVQLAGMNHNPTPGPAGSEFLYGHVWVTIIWLVKHPQWGCIGMPLLALMSVRQQDLQILERIGERISNAPWTFRTELELAAEPVEWCVTLFKSWLLFGRVGGFLLYGPKCVAGNDYRKRGRSFGHRTEFP</sequence>